<keyword evidence="3" id="KW-0472">Membrane</keyword>
<protein>
    <recommendedName>
        <fullName evidence="6">Type IV pilus biogenesis</fullName>
    </recommendedName>
</protein>
<reference evidence="5" key="1">
    <citation type="submission" date="2018-03" db="EMBL/GenBank/DDBJ databases">
        <authorList>
            <person name="Rodrigo-Torres L."/>
            <person name="Arahal R. D."/>
            <person name="Lucena T."/>
        </authorList>
    </citation>
    <scope>NUCLEOTIDE SEQUENCE [LARGE SCALE GENOMIC DNA]</scope>
    <source>
        <strain evidence="5">CECT 8871</strain>
    </source>
</reference>
<evidence type="ECO:0000256" key="3">
    <source>
        <dbReference type="SAM" id="Phobius"/>
    </source>
</evidence>
<dbReference type="Proteomes" id="UP000244904">
    <property type="component" value="Unassembled WGS sequence"/>
</dbReference>
<sequence length="874" mass="91065">MIKVGAQLLGGKGLSLIALTRADFRQTRVRDADKDSNQAHSHGKSPAMEPIYALSLSFEGIALLRKAQAGWVVLGDVSLEAPDLAGALTALRQSAGAVAEQVKLIIPNEQIKYLSVKDRGSSGPLLDAQIQGALDGATPYDVLDLRYDHSKADGQVLIAAVAKETLGEAEAFAVAHGFQPVAYCAVAAPGDFVGEVFFGAGTGWTGEAPVRAAEALRIVAAAIIDEPPRTAAPQPAPEVEPAPVEAAEPVVEIAVAEPVAAPKVEAPAPVEAAPEVEAEAPAPPAPAPKSKPKPKPATATISAPAIQDPVEPAPAFTSIRASRGGDQGAAPSLLGADRAPDLAANGPAVSLPKANVEKTSRPVFGAAAKPAAPANDEQRGPAGRTLGFFSRRKSDAPETEAEVPPAPAAPSRGPMAVATSALRLKTAAAQAAQDEAEAERTKEDIERERLTIFGQREPQKIGGKPRFLGLMLTAALLLFLAGVAAWASVFLDTGLARLFTPTGTEEIQIGDVELPTPVEATEILPAEGVEVAALDPNFDPEQVEGQESTADVVSMATMPQILTAEEAEATYAATGIWQRTPDAPALPVMIGLGEVYTTNLDPAVIQYDAVALQAPRDHASDLPFAGLSDPVSPETTFDLDDRGLVRATPEGALNPEGVLVYLGKPPIVAPNRPAEAALLAEDPEALAIRIRMKSVRPQLRPEDVTDGNERARFGGFTQDELAKLRPQARPDTGKELAEADTTATAQAVATSRRPITRPRNFAATVAAAVKKQETTPAPAPVQQAAATITPKIPSSASVAKQATVKNAINLNKINLIGVYGKPSSRRALVRLSNGRYKKVQVGDSIDGGRVAAIGEGELRYVKSGRNVVIKLPQG</sequence>
<feature type="region of interest" description="Disordered" evidence="2">
    <location>
        <begin position="270"/>
        <end position="338"/>
    </location>
</feature>
<feature type="compositionally biased region" description="Low complexity" evidence="2">
    <location>
        <begin position="296"/>
        <end position="305"/>
    </location>
</feature>
<feature type="coiled-coil region" evidence="1">
    <location>
        <begin position="424"/>
        <end position="451"/>
    </location>
</feature>
<keyword evidence="1" id="KW-0175">Coiled coil</keyword>
<feature type="transmembrane region" description="Helical" evidence="3">
    <location>
        <begin position="467"/>
        <end position="491"/>
    </location>
</feature>
<name>A0A2R8ARD0_9RHOB</name>
<evidence type="ECO:0000256" key="1">
    <source>
        <dbReference type="SAM" id="Coils"/>
    </source>
</evidence>
<organism evidence="4 5">
    <name type="scientific">Pseudoprimorskyibacter insulae</name>
    <dbReference type="NCBI Taxonomy" id="1695997"/>
    <lineage>
        <taxon>Bacteria</taxon>
        <taxon>Pseudomonadati</taxon>
        <taxon>Pseudomonadota</taxon>
        <taxon>Alphaproteobacteria</taxon>
        <taxon>Rhodobacterales</taxon>
        <taxon>Paracoccaceae</taxon>
        <taxon>Pseudoprimorskyibacter</taxon>
    </lineage>
</organism>
<dbReference type="AlphaFoldDB" id="A0A2R8ARD0"/>
<dbReference type="EMBL" id="OMOJ01000001">
    <property type="protein sequence ID" value="SPF78414.1"/>
    <property type="molecule type" value="Genomic_DNA"/>
</dbReference>
<evidence type="ECO:0000313" key="4">
    <source>
        <dbReference type="EMBL" id="SPF78414.1"/>
    </source>
</evidence>
<evidence type="ECO:0008006" key="6">
    <source>
        <dbReference type="Google" id="ProtNLM"/>
    </source>
</evidence>
<dbReference type="SUPFAM" id="SSF53067">
    <property type="entry name" value="Actin-like ATPase domain"/>
    <property type="match status" value="1"/>
</dbReference>
<evidence type="ECO:0000313" key="5">
    <source>
        <dbReference type="Proteomes" id="UP000244904"/>
    </source>
</evidence>
<keyword evidence="3" id="KW-1133">Transmembrane helix</keyword>
<gene>
    <name evidence="4" type="ORF">PRI8871_01016</name>
</gene>
<evidence type="ECO:0000256" key="2">
    <source>
        <dbReference type="SAM" id="MobiDB-lite"/>
    </source>
</evidence>
<dbReference type="InterPro" id="IPR043129">
    <property type="entry name" value="ATPase_NBD"/>
</dbReference>
<keyword evidence="5" id="KW-1185">Reference proteome</keyword>
<feature type="region of interest" description="Disordered" evidence="2">
    <location>
        <begin position="368"/>
        <end position="415"/>
    </location>
</feature>
<accession>A0A2R8ARD0</accession>
<keyword evidence="3" id="KW-0812">Transmembrane</keyword>
<proteinExistence type="predicted"/>